<feature type="domain" description="Pyrrolo-quinoline quinone repeat" evidence="6">
    <location>
        <begin position="77"/>
        <end position="308"/>
    </location>
</feature>
<dbReference type="InterPro" id="IPR018391">
    <property type="entry name" value="PQQ_b-propeller_rpt"/>
</dbReference>
<accession>A0A9Q3YL21</accession>
<evidence type="ECO:0000256" key="2">
    <source>
        <dbReference type="ARBA" id="ARBA00023136"/>
    </source>
</evidence>
<keyword evidence="2 4" id="KW-0472">Membrane</keyword>
<dbReference type="EMBL" id="JAJGNA010000001">
    <property type="protein sequence ID" value="MCC4307352.1"/>
    <property type="molecule type" value="Genomic_DNA"/>
</dbReference>
<evidence type="ECO:0000256" key="5">
    <source>
        <dbReference type="SAM" id="SignalP"/>
    </source>
</evidence>
<dbReference type="InterPro" id="IPR011047">
    <property type="entry name" value="Quinoprotein_ADH-like_sf"/>
</dbReference>
<dbReference type="Proteomes" id="UP001108027">
    <property type="component" value="Unassembled WGS sequence"/>
</dbReference>
<comment type="similarity">
    <text evidence="4">Belongs to the BamB family.</text>
</comment>
<dbReference type="GO" id="GO:0009279">
    <property type="term" value="C:cell outer membrane"/>
    <property type="evidence" value="ECO:0007669"/>
    <property type="project" value="UniProtKB-SubCell"/>
</dbReference>
<dbReference type="HAMAP" id="MF_00923">
    <property type="entry name" value="OM_assembly_BamB"/>
    <property type="match status" value="1"/>
</dbReference>
<evidence type="ECO:0000256" key="4">
    <source>
        <dbReference type="HAMAP-Rule" id="MF_00923"/>
    </source>
</evidence>
<keyword evidence="8" id="KW-1185">Reference proteome</keyword>
<keyword evidence="4" id="KW-0449">Lipoprotein</keyword>
<dbReference type="AlphaFoldDB" id="A0A9Q3YL21"/>
<dbReference type="RefSeq" id="WP_228232600.1">
    <property type="nucleotide sequence ID" value="NZ_JAJGNA010000001.1"/>
</dbReference>
<feature type="signal peptide" evidence="5">
    <location>
        <begin position="1"/>
        <end position="28"/>
    </location>
</feature>
<proteinExistence type="inferred from homology"/>
<organism evidence="7 8">
    <name type="scientific">Alloalcanivorax marinus</name>
    <dbReference type="NCBI Taxonomy" id="1177169"/>
    <lineage>
        <taxon>Bacteria</taxon>
        <taxon>Pseudomonadati</taxon>
        <taxon>Pseudomonadota</taxon>
        <taxon>Gammaproteobacteria</taxon>
        <taxon>Oceanospirillales</taxon>
        <taxon>Alcanivoracaceae</taxon>
        <taxon>Alloalcanivorax</taxon>
    </lineage>
</organism>
<keyword evidence="1 4" id="KW-0732">Signal</keyword>
<name>A0A9Q3YL21_9GAMM</name>
<dbReference type="PROSITE" id="PS51257">
    <property type="entry name" value="PROKAR_LIPOPROTEIN"/>
    <property type="match status" value="1"/>
</dbReference>
<dbReference type="PANTHER" id="PTHR34512">
    <property type="entry name" value="CELL SURFACE PROTEIN"/>
    <property type="match status" value="1"/>
</dbReference>
<dbReference type="NCBIfam" id="TIGR03300">
    <property type="entry name" value="assembly_YfgL"/>
    <property type="match status" value="1"/>
</dbReference>
<protein>
    <recommendedName>
        <fullName evidence="4">Outer membrane protein assembly factor BamB</fullName>
    </recommendedName>
</protein>
<comment type="subunit">
    <text evidence="4">Part of the Bam complex.</text>
</comment>
<evidence type="ECO:0000259" key="6">
    <source>
        <dbReference type="Pfam" id="PF13360"/>
    </source>
</evidence>
<keyword evidence="3 4" id="KW-0998">Cell outer membrane</keyword>
<sequence>MKYSFSTPAAAVLLCVMALAGCASNPNAIEPNPLPDFDKRFDVDRLWRSGAGDGVDETAMKLRPAVTAQRVFAADIHGRVYAFNRENGKRQWRSKTEDRISGGLYAGYGQVLYGTREGEAVALDAETGDELWRSRVSSEVLAPPTSDGLLAIFQTIDGHVLALDAESGEPRWDYETAVPNLTLLGGTQPVIESGRVYAGFASGKVAAIELETGAPLWERRVAEPTGRSELDRLVDVDSSLLVENGGVFTATFQGKLAVLDWENGRPYWAKDISTHQEISSYLSTVFVADSEGLVRGAEQRSGTFLWQQDKLYGRRLTGTAVQDGLVVVGDFEGYLHWMDSETGELVARYRDNRDGFADTPVVYDDVLYALSADGKLAAYRVEEKD</sequence>
<dbReference type="InterPro" id="IPR002372">
    <property type="entry name" value="PQQ_rpt_dom"/>
</dbReference>
<comment type="caution">
    <text evidence="7">The sequence shown here is derived from an EMBL/GenBank/DDBJ whole genome shotgun (WGS) entry which is preliminary data.</text>
</comment>
<dbReference type="GO" id="GO:0051205">
    <property type="term" value="P:protein insertion into membrane"/>
    <property type="evidence" value="ECO:0007669"/>
    <property type="project" value="UniProtKB-UniRule"/>
</dbReference>
<gene>
    <name evidence="4 7" type="primary">bamB</name>
    <name evidence="7" type="ORF">LL252_02105</name>
</gene>
<evidence type="ECO:0000313" key="8">
    <source>
        <dbReference type="Proteomes" id="UP001108027"/>
    </source>
</evidence>
<dbReference type="GO" id="GO:0043165">
    <property type="term" value="P:Gram-negative-bacterium-type cell outer membrane assembly"/>
    <property type="evidence" value="ECO:0007669"/>
    <property type="project" value="UniProtKB-UniRule"/>
</dbReference>
<dbReference type="SMART" id="SM00564">
    <property type="entry name" value="PQQ"/>
    <property type="match status" value="7"/>
</dbReference>
<keyword evidence="4" id="KW-0564">Palmitate</keyword>
<comment type="function">
    <text evidence="4">Part of the outer membrane protein assembly complex, which is involved in assembly and insertion of beta-barrel proteins into the outer membrane.</text>
</comment>
<evidence type="ECO:0000256" key="3">
    <source>
        <dbReference type="ARBA" id="ARBA00023237"/>
    </source>
</evidence>
<dbReference type="PANTHER" id="PTHR34512:SF30">
    <property type="entry name" value="OUTER MEMBRANE PROTEIN ASSEMBLY FACTOR BAMB"/>
    <property type="match status" value="1"/>
</dbReference>
<comment type="subcellular location">
    <subcellularLocation>
        <location evidence="4">Cell outer membrane</location>
        <topology evidence="4">Lipid-anchor</topology>
    </subcellularLocation>
</comment>
<dbReference type="Pfam" id="PF13360">
    <property type="entry name" value="PQQ_2"/>
    <property type="match status" value="1"/>
</dbReference>
<evidence type="ECO:0000256" key="1">
    <source>
        <dbReference type="ARBA" id="ARBA00022729"/>
    </source>
</evidence>
<reference evidence="7" key="1">
    <citation type="submission" date="2021-10" db="EMBL/GenBank/DDBJ databases">
        <title>The diversity and Nitrogen Metabolism of Culturable Nitrate-Utilizing Bacteria Within the Oxygen Minimum Zone of the Changjiang (Yangtze River)Estuary.</title>
        <authorList>
            <person name="Zhang D."/>
            <person name="Zheng J."/>
            <person name="Liu S."/>
            <person name="He W."/>
        </authorList>
    </citation>
    <scope>NUCLEOTIDE SEQUENCE</scope>
    <source>
        <strain evidence="7">FXH-223</strain>
    </source>
</reference>
<feature type="chain" id="PRO_5040192884" description="Outer membrane protein assembly factor BamB" evidence="5">
    <location>
        <begin position="29"/>
        <end position="385"/>
    </location>
</feature>
<dbReference type="InterPro" id="IPR015943">
    <property type="entry name" value="WD40/YVTN_repeat-like_dom_sf"/>
</dbReference>
<evidence type="ECO:0000313" key="7">
    <source>
        <dbReference type="EMBL" id="MCC4307352.1"/>
    </source>
</evidence>
<dbReference type="Gene3D" id="2.130.10.10">
    <property type="entry name" value="YVTN repeat-like/Quinoprotein amine dehydrogenase"/>
    <property type="match status" value="1"/>
</dbReference>
<dbReference type="SUPFAM" id="SSF50998">
    <property type="entry name" value="Quinoprotein alcohol dehydrogenase-like"/>
    <property type="match status" value="1"/>
</dbReference>
<dbReference type="InterPro" id="IPR017687">
    <property type="entry name" value="BamB"/>
</dbReference>